<evidence type="ECO:0000256" key="3">
    <source>
        <dbReference type="ARBA" id="ARBA00022801"/>
    </source>
</evidence>
<dbReference type="STRING" id="84645.A0A498NL24"/>
<evidence type="ECO:0000313" key="10">
    <source>
        <dbReference type="EMBL" id="RXN32632.1"/>
    </source>
</evidence>
<feature type="domain" description="DNA helicase Pif1-like 2B" evidence="9">
    <location>
        <begin position="115"/>
        <end position="144"/>
    </location>
</feature>
<dbReference type="SUPFAM" id="SSF52540">
    <property type="entry name" value="P-loop containing nucleoside triphosphate hydrolases"/>
    <property type="match status" value="1"/>
</dbReference>
<gene>
    <name evidence="10" type="ORF">ROHU_016074</name>
</gene>
<keyword evidence="8" id="KW-0413">Isomerase</keyword>
<comment type="caution">
    <text evidence="10">The sequence shown here is derived from an EMBL/GenBank/DDBJ whole genome shotgun (WGS) entry which is preliminary data.</text>
</comment>
<keyword evidence="7" id="KW-0234">DNA repair</keyword>
<dbReference type="InterPro" id="IPR049163">
    <property type="entry name" value="Pif1-like_2B_dom"/>
</dbReference>
<keyword evidence="2" id="KW-0227">DNA damage</keyword>
<organism evidence="10 11">
    <name type="scientific">Labeo rohita</name>
    <name type="common">Indian major carp</name>
    <name type="synonym">Cyprinus rohita</name>
    <dbReference type="NCBI Taxonomy" id="84645"/>
    <lineage>
        <taxon>Eukaryota</taxon>
        <taxon>Metazoa</taxon>
        <taxon>Chordata</taxon>
        <taxon>Craniata</taxon>
        <taxon>Vertebrata</taxon>
        <taxon>Euteleostomi</taxon>
        <taxon>Actinopterygii</taxon>
        <taxon>Neopterygii</taxon>
        <taxon>Teleostei</taxon>
        <taxon>Ostariophysi</taxon>
        <taxon>Cypriniformes</taxon>
        <taxon>Cyprinidae</taxon>
        <taxon>Labeoninae</taxon>
        <taxon>Labeonini</taxon>
        <taxon>Labeo</taxon>
    </lineage>
</organism>
<dbReference type="EMBL" id="QBIY01011357">
    <property type="protein sequence ID" value="RXN32632.1"/>
    <property type="molecule type" value="Genomic_DNA"/>
</dbReference>
<dbReference type="AlphaFoldDB" id="A0A498NL24"/>
<evidence type="ECO:0000256" key="4">
    <source>
        <dbReference type="ARBA" id="ARBA00022806"/>
    </source>
</evidence>
<keyword evidence="3" id="KW-0378">Hydrolase</keyword>
<evidence type="ECO:0000256" key="6">
    <source>
        <dbReference type="ARBA" id="ARBA00023125"/>
    </source>
</evidence>
<dbReference type="PANTHER" id="PTHR47642">
    <property type="entry name" value="ATP-DEPENDENT DNA HELICASE"/>
    <property type="match status" value="1"/>
</dbReference>
<evidence type="ECO:0000256" key="2">
    <source>
        <dbReference type="ARBA" id="ARBA00022763"/>
    </source>
</evidence>
<evidence type="ECO:0000256" key="5">
    <source>
        <dbReference type="ARBA" id="ARBA00022840"/>
    </source>
</evidence>
<dbReference type="SUPFAM" id="SSF56219">
    <property type="entry name" value="DNase I-like"/>
    <property type="match status" value="1"/>
</dbReference>
<evidence type="ECO:0000256" key="8">
    <source>
        <dbReference type="ARBA" id="ARBA00023235"/>
    </source>
</evidence>
<dbReference type="InterPro" id="IPR027417">
    <property type="entry name" value="P-loop_NTPase"/>
</dbReference>
<dbReference type="Gene3D" id="3.60.10.10">
    <property type="entry name" value="Endonuclease/exonuclease/phosphatase"/>
    <property type="match status" value="1"/>
</dbReference>
<evidence type="ECO:0000259" key="9">
    <source>
        <dbReference type="Pfam" id="PF21530"/>
    </source>
</evidence>
<dbReference type="PANTHER" id="PTHR47642:SF5">
    <property type="entry name" value="ATP-DEPENDENT DNA HELICASE"/>
    <property type="match status" value="1"/>
</dbReference>
<dbReference type="GO" id="GO:0004386">
    <property type="term" value="F:helicase activity"/>
    <property type="evidence" value="ECO:0007669"/>
    <property type="project" value="UniProtKB-KW"/>
</dbReference>
<accession>A0A498NL24</accession>
<evidence type="ECO:0000256" key="1">
    <source>
        <dbReference type="ARBA" id="ARBA00022741"/>
    </source>
</evidence>
<dbReference type="Proteomes" id="UP000290572">
    <property type="component" value="Unassembled WGS sequence"/>
</dbReference>
<evidence type="ECO:0000313" key="11">
    <source>
        <dbReference type="Proteomes" id="UP000290572"/>
    </source>
</evidence>
<keyword evidence="5" id="KW-0067">ATP-binding</keyword>
<sequence length="338" mass="38024">MITLTQIMRQRDDLAYAELLNRLRVKQKQDKLNDADRCMLETVIRFSTEDCPTDALHIYATNKEVENNNTEAISSRFSNIINIDAQDYKKDPRTGEMKKQAIPCKGDKHDLLDTLQIAIGARVMLTRNIDVEDGLVNGTFGNVAKITTVNRDDVSYVQLIGLHLDNVNAGQKHRNKAPDGDDSIVYIERKGGGVAMYVKNNLEVHLQMYIHNVTDLEYLVLKVEAPKQALIAVIYRPPNYNLTGFLGNLDALLTSLEVFDFKPVIVCGDFNEDQLSHGNKPILGLFQEKGYTQLITSGTTENNTLLDPVFISGTHLRVTAGVLQTYYSYHDPVYCVLE</sequence>
<dbReference type="InterPro" id="IPR036691">
    <property type="entry name" value="Endo/exonu/phosph_ase_sf"/>
</dbReference>
<reference evidence="10 11" key="1">
    <citation type="submission" date="2018-03" db="EMBL/GenBank/DDBJ databases">
        <title>Draft genome sequence of Rohu Carp (Labeo rohita).</title>
        <authorList>
            <person name="Das P."/>
            <person name="Kushwaha B."/>
            <person name="Joshi C.G."/>
            <person name="Kumar D."/>
            <person name="Nagpure N.S."/>
            <person name="Sahoo L."/>
            <person name="Das S.P."/>
            <person name="Bit A."/>
            <person name="Patnaik S."/>
            <person name="Meher P.K."/>
            <person name="Jayasankar P."/>
            <person name="Koringa P.G."/>
            <person name="Patel N.V."/>
            <person name="Hinsu A.T."/>
            <person name="Kumar R."/>
            <person name="Pandey M."/>
            <person name="Agarwal S."/>
            <person name="Srivastava S."/>
            <person name="Singh M."/>
            <person name="Iquebal M.A."/>
            <person name="Jaiswal S."/>
            <person name="Angadi U.B."/>
            <person name="Kumar N."/>
            <person name="Raza M."/>
            <person name="Shah T.M."/>
            <person name="Rai A."/>
            <person name="Jena J.K."/>
        </authorList>
    </citation>
    <scope>NUCLEOTIDE SEQUENCE [LARGE SCALE GENOMIC DNA]</scope>
    <source>
        <strain evidence="10">DASCIFA01</strain>
        <tissue evidence="10">Testis</tissue>
    </source>
</reference>
<keyword evidence="1" id="KW-0547">Nucleotide-binding</keyword>
<keyword evidence="11" id="KW-1185">Reference proteome</keyword>
<dbReference type="InterPro" id="IPR051055">
    <property type="entry name" value="PIF1_helicase"/>
</dbReference>
<keyword evidence="6" id="KW-0238">DNA-binding</keyword>
<name>A0A498NL24_LABRO</name>
<protein>
    <submittedName>
        <fullName evidence="10">ATP-dependent DNA helicase pif1-like protein</fullName>
    </submittedName>
</protein>
<keyword evidence="4 10" id="KW-0347">Helicase</keyword>
<dbReference type="Pfam" id="PF21530">
    <property type="entry name" value="Pif1_2B_dom"/>
    <property type="match status" value="1"/>
</dbReference>
<proteinExistence type="predicted"/>
<evidence type="ECO:0000256" key="7">
    <source>
        <dbReference type="ARBA" id="ARBA00023204"/>
    </source>
</evidence>